<keyword evidence="5 10" id="KW-0479">Metal-binding</keyword>
<protein>
    <recommendedName>
        <fullName evidence="3">N-acyl-aliphatic-L-amino acid amidohydrolase</fullName>
        <ecNumber evidence="3">3.5.1.14</ecNumber>
    </recommendedName>
    <alternativeName>
        <fullName evidence="8">N-acyl-L-amino-acid amidohydrolase</fullName>
    </alternativeName>
</protein>
<keyword evidence="7 10" id="KW-0862">Zinc</keyword>
<evidence type="ECO:0000256" key="7">
    <source>
        <dbReference type="ARBA" id="ARBA00022833"/>
    </source>
</evidence>
<dbReference type="InterPro" id="IPR036264">
    <property type="entry name" value="Bact_exopeptidase_dim_dom"/>
</dbReference>
<evidence type="ECO:0000313" key="13">
    <source>
        <dbReference type="Proteomes" id="UP000299102"/>
    </source>
</evidence>
<evidence type="ECO:0000313" key="12">
    <source>
        <dbReference type="EMBL" id="GBP34800.1"/>
    </source>
</evidence>
<dbReference type="CDD" id="cd05646">
    <property type="entry name" value="M20_AcylaseI_like"/>
    <property type="match status" value="1"/>
</dbReference>
<dbReference type="EMBL" id="BGZK01000294">
    <property type="protein sequence ID" value="GBP34800.1"/>
    <property type="molecule type" value="Genomic_DNA"/>
</dbReference>
<dbReference type="Gene3D" id="3.40.630.10">
    <property type="entry name" value="Zn peptidases"/>
    <property type="match status" value="1"/>
</dbReference>
<evidence type="ECO:0000256" key="6">
    <source>
        <dbReference type="ARBA" id="ARBA00022801"/>
    </source>
</evidence>
<dbReference type="GO" id="GO:0005737">
    <property type="term" value="C:cytoplasm"/>
    <property type="evidence" value="ECO:0007669"/>
    <property type="project" value="UniProtKB-SubCell"/>
</dbReference>
<dbReference type="GO" id="GO:0046872">
    <property type="term" value="F:metal ion binding"/>
    <property type="evidence" value="ECO:0007669"/>
    <property type="project" value="UniProtKB-KW"/>
</dbReference>
<evidence type="ECO:0000256" key="4">
    <source>
        <dbReference type="ARBA" id="ARBA00022490"/>
    </source>
</evidence>
<comment type="subcellular location">
    <subcellularLocation>
        <location evidence="1">Cytoplasm</location>
    </subcellularLocation>
</comment>
<dbReference type="InterPro" id="IPR001261">
    <property type="entry name" value="ArgE/DapE_CS"/>
</dbReference>
<evidence type="ECO:0000256" key="10">
    <source>
        <dbReference type="PIRSR" id="PIRSR036696-2"/>
    </source>
</evidence>
<organism evidence="12 13">
    <name type="scientific">Eumeta variegata</name>
    <name type="common">Bagworm moth</name>
    <name type="synonym">Eumeta japonica</name>
    <dbReference type="NCBI Taxonomy" id="151549"/>
    <lineage>
        <taxon>Eukaryota</taxon>
        <taxon>Metazoa</taxon>
        <taxon>Ecdysozoa</taxon>
        <taxon>Arthropoda</taxon>
        <taxon>Hexapoda</taxon>
        <taxon>Insecta</taxon>
        <taxon>Pterygota</taxon>
        <taxon>Neoptera</taxon>
        <taxon>Endopterygota</taxon>
        <taxon>Lepidoptera</taxon>
        <taxon>Glossata</taxon>
        <taxon>Ditrysia</taxon>
        <taxon>Tineoidea</taxon>
        <taxon>Psychidae</taxon>
        <taxon>Oiketicinae</taxon>
        <taxon>Eumeta</taxon>
    </lineage>
</organism>
<dbReference type="GO" id="GO:0006520">
    <property type="term" value="P:amino acid metabolic process"/>
    <property type="evidence" value="ECO:0007669"/>
    <property type="project" value="InterPro"/>
</dbReference>
<evidence type="ECO:0000256" key="1">
    <source>
        <dbReference type="ARBA" id="ARBA00004496"/>
    </source>
</evidence>
<feature type="binding site" evidence="10">
    <location>
        <position position="173"/>
    </location>
    <ligand>
        <name>Zn(2+)</name>
        <dbReference type="ChEBI" id="CHEBI:29105"/>
        <label>1</label>
    </ligand>
</feature>
<dbReference type="GO" id="GO:0004046">
    <property type="term" value="F:aminoacylase activity"/>
    <property type="evidence" value="ECO:0007669"/>
    <property type="project" value="UniProtKB-EC"/>
</dbReference>
<evidence type="ECO:0000256" key="9">
    <source>
        <dbReference type="PIRSR" id="PIRSR036696-1"/>
    </source>
</evidence>
<comment type="cofactor">
    <cofactor evidence="10">
        <name>Zn(2+)</name>
        <dbReference type="ChEBI" id="CHEBI:29105"/>
    </cofactor>
    <text evidence="10">Binds 2 Zn(2+) ions per subunit.</text>
</comment>
<dbReference type="Pfam" id="PF01546">
    <property type="entry name" value="Peptidase_M20"/>
    <property type="match status" value="1"/>
</dbReference>
<dbReference type="Proteomes" id="UP000299102">
    <property type="component" value="Unassembled WGS sequence"/>
</dbReference>
<evidence type="ECO:0000256" key="3">
    <source>
        <dbReference type="ARBA" id="ARBA00011913"/>
    </source>
</evidence>
<dbReference type="PANTHER" id="PTHR45892">
    <property type="entry name" value="AMINOACYLASE-1"/>
    <property type="match status" value="1"/>
</dbReference>
<evidence type="ECO:0000256" key="5">
    <source>
        <dbReference type="ARBA" id="ARBA00022723"/>
    </source>
</evidence>
<dbReference type="EC" id="3.5.1.14" evidence="3"/>
<dbReference type="InterPro" id="IPR011650">
    <property type="entry name" value="Peptidase_M20_dimer"/>
</dbReference>
<keyword evidence="13" id="KW-1185">Reference proteome</keyword>
<keyword evidence="4" id="KW-0963">Cytoplasm</keyword>
<sequence>MATKWENDPAVNNFRDYLRFPTVHPNINYDVCLEFLKRQAASLGLPARVYEPAPRKPVLVMSWAGTEPTLPSILLNSHMDVVPVFEKSWSHPPFAAHMDPDGTIYARGAQDMKCVGAQYLEALRKLRARGVALKRTVHVSFVSDEEIGMPNGMSEFVKTQEYRNLNVGFSLDEGMASPTDEYLVFYGERSIWELDIRCPGTSGHGSLILPNTAGEKIRYMIDKLMDLRAQEKKKLDDDPRLTVGDVTTVNLTKLRGGVQANVVPEELSATFNIRLALTVNHQEFENMVSTLPLFHSYNSVLRQWAIEAGEGVTLVFDQKDPRVESTKMDSSNPFWTAFKSATDKLNMNLKTVVFPAGTDSRFLRQLGVPALGFSPMNHTEVQLHQHNESLSAETFLRGIDIYVDVITALANVPE</sequence>
<dbReference type="Pfam" id="PF07687">
    <property type="entry name" value="M20_dimer"/>
    <property type="match status" value="1"/>
</dbReference>
<proteinExistence type="inferred from homology"/>
<dbReference type="SUPFAM" id="SSF55031">
    <property type="entry name" value="Bacterial exopeptidase dimerisation domain"/>
    <property type="match status" value="1"/>
</dbReference>
<name>A0A4C1V8B0_EUMVA</name>
<evidence type="ECO:0000256" key="2">
    <source>
        <dbReference type="ARBA" id="ARBA00006247"/>
    </source>
</evidence>
<feature type="binding site" evidence="10">
    <location>
        <position position="111"/>
    </location>
    <ligand>
        <name>Zn(2+)</name>
        <dbReference type="ChEBI" id="CHEBI:29105"/>
        <label>1</label>
    </ligand>
</feature>
<dbReference type="FunFam" id="1.10.150.900:FF:000001">
    <property type="entry name" value="Aminoacylase-1, putative"/>
    <property type="match status" value="1"/>
</dbReference>
<dbReference type="InterPro" id="IPR052083">
    <property type="entry name" value="Aminoacylase-1_M20A"/>
</dbReference>
<dbReference type="PROSITE" id="PS00759">
    <property type="entry name" value="ARGE_DAPE_CPG2_2"/>
    <property type="match status" value="1"/>
</dbReference>
<accession>A0A4C1V8B0</accession>
<dbReference type="InterPro" id="IPR002933">
    <property type="entry name" value="Peptidase_M20"/>
</dbReference>
<dbReference type="PIRSF" id="PIRSF036696">
    <property type="entry name" value="ACY-1"/>
    <property type="match status" value="1"/>
</dbReference>
<comment type="similarity">
    <text evidence="2">Belongs to the peptidase M20A family.</text>
</comment>
<keyword evidence="6" id="KW-0378">Hydrolase</keyword>
<feature type="binding site" evidence="10">
    <location>
        <position position="146"/>
    </location>
    <ligand>
        <name>Zn(2+)</name>
        <dbReference type="ChEBI" id="CHEBI:29105"/>
        <label>2</label>
    </ligand>
</feature>
<feature type="active site" evidence="9">
    <location>
        <position position="80"/>
    </location>
</feature>
<dbReference type="NCBIfam" id="TIGR01880">
    <property type="entry name" value="Ac-peptdase-euk"/>
    <property type="match status" value="1"/>
</dbReference>
<feature type="binding site" evidence="10">
    <location>
        <position position="78"/>
    </location>
    <ligand>
        <name>Zn(2+)</name>
        <dbReference type="ChEBI" id="CHEBI:29105"/>
        <label>1</label>
    </ligand>
</feature>
<comment type="caution">
    <text evidence="12">The sequence shown here is derived from an EMBL/GenBank/DDBJ whole genome shotgun (WGS) entry which is preliminary data.</text>
</comment>
<dbReference type="PROSITE" id="PS00758">
    <property type="entry name" value="ARGE_DAPE_CPG2_1"/>
    <property type="match status" value="1"/>
</dbReference>
<dbReference type="Gene3D" id="1.10.150.900">
    <property type="match status" value="1"/>
</dbReference>
<feature type="active site" description="Proton acceptor" evidence="9">
    <location>
        <position position="145"/>
    </location>
</feature>
<dbReference type="OrthoDB" id="3064516at2759"/>
<feature type="binding site" evidence="10">
    <location>
        <position position="384"/>
    </location>
    <ligand>
        <name>Zn(2+)</name>
        <dbReference type="ChEBI" id="CHEBI:29105"/>
        <label>2</label>
    </ligand>
</feature>
<dbReference type="SUPFAM" id="SSF53187">
    <property type="entry name" value="Zn-dependent exopeptidases"/>
    <property type="match status" value="1"/>
</dbReference>
<dbReference type="STRING" id="151549.A0A4C1V8B0"/>
<dbReference type="AlphaFoldDB" id="A0A4C1V8B0"/>
<evidence type="ECO:0000256" key="8">
    <source>
        <dbReference type="ARBA" id="ARBA00029656"/>
    </source>
</evidence>
<dbReference type="Gene3D" id="3.30.70.360">
    <property type="match status" value="1"/>
</dbReference>
<feature type="domain" description="Peptidase M20 dimerisation" evidence="11">
    <location>
        <begin position="186"/>
        <end position="287"/>
    </location>
</feature>
<feature type="binding site" evidence="10">
    <location>
        <position position="111"/>
    </location>
    <ligand>
        <name>Zn(2+)</name>
        <dbReference type="ChEBI" id="CHEBI:29105"/>
        <label>2</label>
    </ligand>
</feature>
<dbReference type="FunFam" id="3.40.630.10:FF:000019">
    <property type="entry name" value="Aminoacylase 1"/>
    <property type="match status" value="1"/>
</dbReference>
<dbReference type="InterPro" id="IPR010159">
    <property type="entry name" value="N-acyl_aa_amidohydrolase"/>
</dbReference>
<gene>
    <name evidence="12" type="primary">Acy1</name>
    <name evidence="12" type="ORF">EVAR_21865_1</name>
</gene>
<evidence type="ECO:0000259" key="11">
    <source>
        <dbReference type="Pfam" id="PF07687"/>
    </source>
</evidence>
<reference evidence="12 13" key="1">
    <citation type="journal article" date="2019" name="Commun. Biol.">
        <title>The bagworm genome reveals a unique fibroin gene that provides high tensile strength.</title>
        <authorList>
            <person name="Kono N."/>
            <person name="Nakamura H."/>
            <person name="Ohtoshi R."/>
            <person name="Tomita M."/>
            <person name="Numata K."/>
            <person name="Arakawa K."/>
        </authorList>
    </citation>
    <scope>NUCLEOTIDE SEQUENCE [LARGE SCALE GENOMIC DNA]</scope>
</reference>
<dbReference type="FunFam" id="3.30.70.360:FF:000005">
    <property type="entry name" value="Putative Aminoacylase-1"/>
    <property type="match status" value="1"/>
</dbReference>
<dbReference type="PANTHER" id="PTHR45892:SF1">
    <property type="entry name" value="AMINOACYLASE-1"/>
    <property type="match status" value="1"/>
</dbReference>